<evidence type="ECO:0000256" key="3">
    <source>
        <dbReference type="ARBA" id="ARBA00022490"/>
    </source>
</evidence>
<accession>A0A1B6DD81</accession>
<dbReference type="PANTHER" id="PTHR11067">
    <property type="entry name" value="INOSINE TRIPHOSPHATE PYROPHOSPHATASE/HAM1 PROTEIN"/>
    <property type="match status" value="1"/>
</dbReference>
<comment type="catalytic activity">
    <reaction evidence="11">
        <text>ITP + H2O = IMP + diphosphate + H(+)</text>
        <dbReference type="Rhea" id="RHEA:29399"/>
        <dbReference type="ChEBI" id="CHEBI:15377"/>
        <dbReference type="ChEBI" id="CHEBI:15378"/>
        <dbReference type="ChEBI" id="CHEBI:33019"/>
        <dbReference type="ChEBI" id="CHEBI:58053"/>
        <dbReference type="ChEBI" id="CHEBI:61402"/>
        <dbReference type="EC" id="3.6.1.66"/>
    </reaction>
    <physiologicalReaction direction="left-to-right" evidence="11">
        <dbReference type="Rhea" id="RHEA:29400"/>
    </physiologicalReaction>
</comment>
<evidence type="ECO:0000256" key="13">
    <source>
        <dbReference type="ARBA" id="ARBA00093271"/>
    </source>
</evidence>
<dbReference type="EC" id="3.6.1.66" evidence="14"/>
<gene>
    <name evidence="16" type="ORF">g.8175</name>
</gene>
<comment type="similarity">
    <text evidence="2 14 15">Belongs to the HAM1 NTPase family.</text>
</comment>
<keyword evidence="5 14" id="KW-0547">Nucleotide-binding</keyword>
<dbReference type="GO" id="GO:0009204">
    <property type="term" value="P:deoxyribonucleoside triphosphate catabolic process"/>
    <property type="evidence" value="ECO:0007669"/>
    <property type="project" value="UniProtKB-UniRule"/>
</dbReference>
<dbReference type="GO" id="GO:0046872">
    <property type="term" value="F:metal ion binding"/>
    <property type="evidence" value="ECO:0007669"/>
    <property type="project" value="UniProtKB-KW"/>
</dbReference>
<dbReference type="Pfam" id="PF01725">
    <property type="entry name" value="Ham1p_like"/>
    <property type="match status" value="1"/>
</dbReference>
<comment type="function">
    <text evidence="14">Pyrophosphatase that hydrolyzes non-canonical purine nucleotides such as inosine triphosphate (ITP), deoxyinosine triphosphate (dITP) or xanthosine 5'-triphosphate (XTP) to their respective monophosphate derivatives. The enzyme does not distinguish between the deoxy- and ribose forms. Probably excludes non-canonical purines from RNA and DNA precursor pools, thus preventing their incorporation into RNA and DNA and avoiding chromosomal lesions.</text>
</comment>
<evidence type="ECO:0000256" key="1">
    <source>
        <dbReference type="ARBA" id="ARBA00004496"/>
    </source>
</evidence>
<dbReference type="FunFam" id="3.90.950.10:FF:000003">
    <property type="entry name" value="Inosine triphosphate pyrophosphatase"/>
    <property type="match status" value="1"/>
</dbReference>
<comment type="catalytic activity">
    <reaction evidence="14">
        <text>XTP + H2O = XMP + diphosphate + H(+)</text>
        <dbReference type="Rhea" id="RHEA:28610"/>
        <dbReference type="ChEBI" id="CHEBI:15377"/>
        <dbReference type="ChEBI" id="CHEBI:15378"/>
        <dbReference type="ChEBI" id="CHEBI:33019"/>
        <dbReference type="ChEBI" id="CHEBI:57464"/>
        <dbReference type="ChEBI" id="CHEBI:61314"/>
        <dbReference type="EC" id="3.6.1.66"/>
    </reaction>
</comment>
<keyword evidence="8 14" id="KW-0546">Nucleotide metabolism</keyword>
<comment type="cofactor">
    <cofactor evidence="14">
        <name>Mg(2+)</name>
        <dbReference type="ChEBI" id="CHEBI:18420"/>
    </cofactor>
    <cofactor evidence="14">
        <name>Mn(2+)</name>
        <dbReference type="ChEBI" id="CHEBI:29035"/>
    </cofactor>
    <text evidence="14">Binds 1 divalent metal cation per subunit; can use either Mg(2+) or Mn(2+).</text>
</comment>
<evidence type="ECO:0000256" key="7">
    <source>
        <dbReference type="ARBA" id="ARBA00022842"/>
    </source>
</evidence>
<dbReference type="GO" id="GO:0005737">
    <property type="term" value="C:cytoplasm"/>
    <property type="evidence" value="ECO:0007669"/>
    <property type="project" value="UniProtKB-SubCell"/>
</dbReference>
<keyword evidence="3 14" id="KW-0963">Cytoplasm</keyword>
<dbReference type="InterPro" id="IPR027502">
    <property type="entry name" value="ITPase"/>
</dbReference>
<reference evidence="16" key="1">
    <citation type="submission" date="2015-12" db="EMBL/GenBank/DDBJ databases">
        <title>De novo transcriptome assembly of four potential Pierce s Disease insect vectors from Arizona vineyards.</title>
        <authorList>
            <person name="Tassone E.E."/>
        </authorList>
    </citation>
    <scope>NUCLEOTIDE SEQUENCE</scope>
</reference>
<dbReference type="GO" id="GO:0036220">
    <property type="term" value="F:ITP diphosphatase activity"/>
    <property type="evidence" value="ECO:0007669"/>
    <property type="project" value="UniProtKB-UniRule"/>
</dbReference>
<dbReference type="CDD" id="cd00515">
    <property type="entry name" value="HAM1"/>
    <property type="match status" value="1"/>
</dbReference>
<feature type="binding site" evidence="14">
    <location>
        <position position="39"/>
    </location>
    <ligand>
        <name>Mg(2+)</name>
        <dbReference type="ChEBI" id="CHEBI:18420"/>
    </ligand>
</feature>
<keyword evidence="6 14" id="KW-0378">Hydrolase</keyword>
<evidence type="ECO:0000256" key="10">
    <source>
        <dbReference type="ARBA" id="ARBA00054940"/>
    </source>
</evidence>
<dbReference type="HAMAP" id="MF_03148">
    <property type="entry name" value="HAM1_NTPase"/>
    <property type="match status" value="1"/>
</dbReference>
<evidence type="ECO:0000256" key="14">
    <source>
        <dbReference type="HAMAP-Rule" id="MF_03148"/>
    </source>
</evidence>
<comment type="function">
    <text evidence="10">Pyrophosphatase that hydrolyzes the non-canonical purine nucleotides inosine triphosphate (ITP), deoxyinosine triphosphate (dITP) as well as 2'-deoxy-N-6-hydroxylaminopurine triphosphate (dHAPTP) and xanthosine 5'-triphosphate (XTP) to their respective monophosphate derivatives. The enzyme does not distinguish between the deoxy- and ribose forms. Probably excludes non-canonical purines from RNA and DNA precursor pools, thus preventing their incorporation into RNA and DNA and avoiding chromosomal lesions.</text>
</comment>
<keyword evidence="9 14" id="KW-0464">Manganese</keyword>
<comment type="catalytic activity">
    <reaction evidence="12">
        <text>dITP + H2O = dIMP + diphosphate + H(+)</text>
        <dbReference type="Rhea" id="RHEA:28342"/>
        <dbReference type="ChEBI" id="CHEBI:15377"/>
        <dbReference type="ChEBI" id="CHEBI:15378"/>
        <dbReference type="ChEBI" id="CHEBI:33019"/>
        <dbReference type="ChEBI" id="CHEBI:61194"/>
        <dbReference type="ChEBI" id="CHEBI:61382"/>
        <dbReference type="EC" id="3.6.1.66"/>
    </reaction>
    <physiologicalReaction direction="left-to-right" evidence="12">
        <dbReference type="Rhea" id="RHEA:28343"/>
    </physiologicalReaction>
</comment>
<evidence type="ECO:0000256" key="8">
    <source>
        <dbReference type="ARBA" id="ARBA00023080"/>
    </source>
</evidence>
<dbReference type="GO" id="GO:0000166">
    <property type="term" value="F:nucleotide binding"/>
    <property type="evidence" value="ECO:0007669"/>
    <property type="project" value="UniProtKB-KW"/>
</dbReference>
<evidence type="ECO:0000256" key="15">
    <source>
        <dbReference type="RuleBase" id="RU003781"/>
    </source>
</evidence>
<feature type="binding site" evidence="14">
    <location>
        <begin position="171"/>
        <end position="172"/>
    </location>
    <ligand>
        <name>ITP</name>
        <dbReference type="ChEBI" id="CHEBI:61402"/>
    </ligand>
</feature>
<sequence>MARQLVFVTGNIHKLEEVIAMIGNSIPYKLINKDFDLPEIQGEMEEICIKKCQAAAKLVKGPVIVEDTCLSFNALKGLPGPYIKWFLGKLGPDGLHKMLAGWEDKSATAVCTFAFCEGENKEVLLFKGETFGTIVSPRGPLDFGWDPCFQPDGYKETYAELPKEHKNQISHRSKALSELKKFLESKS</sequence>
<dbReference type="GO" id="GO:0035870">
    <property type="term" value="F:dITP diphosphatase activity"/>
    <property type="evidence" value="ECO:0007669"/>
    <property type="project" value="UniProtKB-UniRule"/>
</dbReference>
<feature type="binding site" evidence="14">
    <location>
        <begin position="9"/>
        <end position="14"/>
    </location>
    <ligand>
        <name>ITP</name>
        <dbReference type="ChEBI" id="CHEBI:61402"/>
    </ligand>
</feature>
<keyword evidence="7 14" id="KW-0460">Magnesium</keyword>
<feature type="binding site" evidence="14">
    <location>
        <position position="166"/>
    </location>
    <ligand>
        <name>ITP</name>
        <dbReference type="ChEBI" id="CHEBI:61402"/>
    </ligand>
</feature>
<evidence type="ECO:0000256" key="6">
    <source>
        <dbReference type="ARBA" id="ARBA00022801"/>
    </source>
</evidence>
<dbReference type="EMBL" id="GEDC01013637">
    <property type="protein sequence ID" value="JAS23661.1"/>
    <property type="molecule type" value="Transcribed_RNA"/>
</dbReference>
<dbReference type="NCBIfam" id="TIGR00042">
    <property type="entry name" value="RdgB/HAM1 family non-canonical purine NTP pyrophosphatase"/>
    <property type="match status" value="1"/>
</dbReference>
<protein>
    <recommendedName>
        <fullName evidence="14">Inosine triphosphate pyrophosphatase</fullName>
        <shortName evidence="14">ITPase</shortName>
        <shortName evidence="14">Inosine triphosphatase</shortName>
        <ecNumber evidence="14">3.6.1.66</ecNumber>
    </recommendedName>
    <alternativeName>
        <fullName evidence="14">Non-canonical purine NTP pyrophosphatase</fullName>
    </alternativeName>
    <alternativeName>
        <fullName evidence="14">Non-standard purine NTP pyrophosphatase</fullName>
    </alternativeName>
    <alternativeName>
        <fullName evidence="14">Nucleoside-triphosphate diphosphatase</fullName>
    </alternativeName>
    <alternativeName>
        <fullName evidence="14">Nucleoside-triphosphate pyrophosphatase</fullName>
        <shortName evidence="14">NTPase</shortName>
    </alternativeName>
    <alternativeName>
        <fullName evidence="14">XTP/dITP diphosphatase</fullName>
    </alternativeName>
</protein>
<dbReference type="GO" id="GO:0036222">
    <property type="term" value="F:XTP diphosphatase activity"/>
    <property type="evidence" value="ECO:0007669"/>
    <property type="project" value="UniProtKB-UniRule"/>
</dbReference>
<feature type="binding site" evidence="14">
    <location>
        <position position="67"/>
    </location>
    <ligand>
        <name>Mg(2+)</name>
        <dbReference type="ChEBI" id="CHEBI:18420"/>
    </ligand>
</feature>
<dbReference type="InterPro" id="IPR002637">
    <property type="entry name" value="RdgB/HAM1"/>
</dbReference>
<dbReference type="Gene3D" id="3.90.950.10">
    <property type="match status" value="1"/>
</dbReference>
<comment type="subcellular location">
    <subcellularLocation>
        <location evidence="1 14">Cytoplasm</location>
    </subcellularLocation>
</comment>
<evidence type="ECO:0000256" key="12">
    <source>
        <dbReference type="ARBA" id="ARBA00093255"/>
    </source>
</evidence>
<feature type="binding site" evidence="14">
    <location>
        <begin position="67"/>
        <end position="68"/>
    </location>
    <ligand>
        <name>ITP</name>
        <dbReference type="ChEBI" id="CHEBI:61402"/>
    </ligand>
</feature>
<name>A0A1B6DD81_9HEMI</name>
<dbReference type="AlphaFoldDB" id="A0A1B6DD81"/>
<evidence type="ECO:0000256" key="5">
    <source>
        <dbReference type="ARBA" id="ARBA00022741"/>
    </source>
</evidence>
<evidence type="ECO:0000256" key="4">
    <source>
        <dbReference type="ARBA" id="ARBA00022723"/>
    </source>
</evidence>
<comment type="catalytic activity">
    <reaction evidence="13">
        <text>N(6)-hydroxy-dATP + H2O = N(6)-hydroxy-dAMP + diphosphate + H(+)</text>
        <dbReference type="Rhea" id="RHEA:83971"/>
        <dbReference type="ChEBI" id="CHEBI:15377"/>
        <dbReference type="ChEBI" id="CHEBI:15378"/>
        <dbReference type="ChEBI" id="CHEBI:33019"/>
        <dbReference type="ChEBI" id="CHEBI:233529"/>
        <dbReference type="ChEBI" id="CHEBI:233530"/>
    </reaction>
    <physiologicalReaction direction="left-to-right" evidence="13">
        <dbReference type="Rhea" id="RHEA:83972"/>
    </physiologicalReaction>
</comment>
<evidence type="ECO:0000256" key="2">
    <source>
        <dbReference type="ARBA" id="ARBA00008023"/>
    </source>
</evidence>
<dbReference type="GO" id="GO:0009117">
    <property type="term" value="P:nucleotide metabolic process"/>
    <property type="evidence" value="ECO:0007669"/>
    <property type="project" value="UniProtKB-KW"/>
</dbReference>
<feature type="binding site" evidence="14">
    <location>
        <position position="51"/>
    </location>
    <ligand>
        <name>ITP</name>
        <dbReference type="ChEBI" id="CHEBI:61402"/>
    </ligand>
</feature>
<proteinExistence type="inferred from homology"/>
<dbReference type="PANTHER" id="PTHR11067:SF9">
    <property type="entry name" value="INOSINE TRIPHOSPHATE PYROPHOSPHATASE"/>
    <property type="match status" value="1"/>
</dbReference>
<evidence type="ECO:0000313" key="16">
    <source>
        <dbReference type="EMBL" id="JAS23661.1"/>
    </source>
</evidence>
<comment type="subunit">
    <text evidence="14">Homodimer.</text>
</comment>
<evidence type="ECO:0000256" key="11">
    <source>
        <dbReference type="ARBA" id="ARBA00093218"/>
    </source>
</evidence>
<keyword evidence="4 14" id="KW-0479">Metal-binding</keyword>
<evidence type="ECO:0000256" key="9">
    <source>
        <dbReference type="ARBA" id="ARBA00023211"/>
    </source>
</evidence>
<feature type="binding site" evidence="14">
    <location>
        <begin position="143"/>
        <end position="146"/>
    </location>
    <ligand>
        <name>ITP</name>
        <dbReference type="ChEBI" id="CHEBI:61402"/>
    </ligand>
</feature>
<organism evidence="16">
    <name type="scientific">Clastoptera arizonana</name>
    <name type="common">Arizona spittle bug</name>
    <dbReference type="NCBI Taxonomy" id="38151"/>
    <lineage>
        <taxon>Eukaryota</taxon>
        <taxon>Metazoa</taxon>
        <taxon>Ecdysozoa</taxon>
        <taxon>Arthropoda</taxon>
        <taxon>Hexapoda</taxon>
        <taxon>Insecta</taxon>
        <taxon>Pterygota</taxon>
        <taxon>Neoptera</taxon>
        <taxon>Paraneoptera</taxon>
        <taxon>Hemiptera</taxon>
        <taxon>Auchenorrhyncha</taxon>
        <taxon>Cercopoidea</taxon>
        <taxon>Clastopteridae</taxon>
        <taxon>Clastoptera</taxon>
    </lineage>
</organism>
<dbReference type="SUPFAM" id="SSF52972">
    <property type="entry name" value="ITPase-like"/>
    <property type="match status" value="1"/>
</dbReference>
<dbReference type="InterPro" id="IPR029001">
    <property type="entry name" value="ITPase-like_fam"/>
</dbReference>